<evidence type="ECO:0000313" key="2">
    <source>
        <dbReference type="Proteomes" id="UP000800235"/>
    </source>
</evidence>
<dbReference type="Proteomes" id="UP000800235">
    <property type="component" value="Unassembled WGS sequence"/>
</dbReference>
<protein>
    <submittedName>
        <fullName evidence="1">Uncharacterized protein</fullName>
    </submittedName>
</protein>
<name>A0A9P4TSY2_9PEZI</name>
<accession>A0A9P4TSY2</accession>
<comment type="caution">
    <text evidence="1">The sequence shown here is derived from an EMBL/GenBank/DDBJ whole genome shotgun (WGS) entry which is preliminary data.</text>
</comment>
<reference evidence="1" key="1">
    <citation type="journal article" date="2020" name="Stud. Mycol.">
        <title>101 Dothideomycetes genomes: a test case for predicting lifestyles and emergence of pathogens.</title>
        <authorList>
            <person name="Haridas S."/>
            <person name="Albert R."/>
            <person name="Binder M."/>
            <person name="Bloem J."/>
            <person name="Labutti K."/>
            <person name="Salamov A."/>
            <person name="Andreopoulos B."/>
            <person name="Baker S."/>
            <person name="Barry K."/>
            <person name="Bills G."/>
            <person name="Bluhm B."/>
            <person name="Cannon C."/>
            <person name="Castanera R."/>
            <person name="Culley D."/>
            <person name="Daum C."/>
            <person name="Ezra D."/>
            <person name="Gonzalez J."/>
            <person name="Henrissat B."/>
            <person name="Kuo A."/>
            <person name="Liang C."/>
            <person name="Lipzen A."/>
            <person name="Lutzoni F."/>
            <person name="Magnuson J."/>
            <person name="Mondo S."/>
            <person name="Nolan M."/>
            <person name="Ohm R."/>
            <person name="Pangilinan J."/>
            <person name="Park H.-J."/>
            <person name="Ramirez L."/>
            <person name="Alfaro M."/>
            <person name="Sun H."/>
            <person name="Tritt A."/>
            <person name="Yoshinaga Y."/>
            <person name="Zwiers L.-H."/>
            <person name="Turgeon B."/>
            <person name="Goodwin S."/>
            <person name="Spatafora J."/>
            <person name="Crous P."/>
            <person name="Grigoriev I."/>
        </authorList>
    </citation>
    <scope>NUCLEOTIDE SEQUENCE</scope>
    <source>
        <strain evidence="1">CBS 130266</strain>
    </source>
</reference>
<dbReference type="EMBL" id="MU007115">
    <property type="protein sequence ID" value="KAF2419878.1"/>
    <property type="molecule type" value="Genomic_DNA"/>
</dbReference>
<dbReference type="OrthoDB" id="62952at2759"/>
<sequence>MKVNSKLHHDLTSQLLRTCSQVYQEGVEVLYGCNTFRFYKPSRTKIFLDRIGAMGKRQIRMATSFWHHELHDDLEGLDLAQLVNLREICFIEYWELSPEATFEAGPFPNWTHEVRDRASIAFGREGMTWRYEPVKVNYIPSERFEQTEFKALLEIFNNAGTTVLFTVAMWRFRNDPDSKHSRADNLHIWYQLVKNAQSKNGYDVVYIREKAFEDNFRVYK</sequence>
<gene>
    <name evidence="1" type="ORF">EJ08DRAFT_738766</name>
</gene>
<evidence type="ECO:0000313" key="1">
    <source>
        <dbReference type="EMBL" id="KAF2419878.1"/>
    </source>
</evidence>
<organism evidence="1 2">
    <name type="scientific">Tothia fuscella</name>
    <dbReference type="NCBI Taxonomy" id="1048955"/>
    <lineage>
        <taxon>Eukaryota</taxon>
        <taxon>Fungi</taxon>
        <taxon>Dikarya</taxon>
        <taxon>Ascomycota</taxon>
        <taxon>Pezizomycotina</taxon>
        <taxon>Dothideomycetes</taxon>
        <taxon>Pleosporomycetidae</taxon>
        <taxon>Venturiales</taxon>
        <taxon>Cylindrosympodiaceae</taxon>
        <taxon>Tothia</taxon>
    </lineage>
</organism>
<proteinExistence type="predicted"/>
<dbReference type="AlphaFoldDB" id="A0A9P4TSY2"/>
<keyword evidence="2" id="KW-1185">Reference proteome</keyword>